<dbReference type="PANTHER" id="PTHR35901:SF1">
    <property type="entry name" value="EXONUCLEASE VAPC9"/>
    <property type="match status" value="1"/>
</dbReference>
<proteinExistence type="predicted"/>
<evidence type="ECO:0000259" key="2">
    <source>
        <dbReference type="Pfam" id="PF01850"/>
    </source>
</evidence>
<accession>A0A644TL88</accession>
<dbReference type="Pfam" id="PF01850">
    <property type="entry name" value="PIN"/>
    <property type="match status" value="1"/>
</dbReference>
<evidence type="ECO:0000256" key="1">
    <source>
        <dbReference type="ARBA" id="ARBA00022842"/>
    </source>
</evidence>
<dbReference type="InterPro" id="IPR002716">
    <property type="entry name" value="PIN_dom"/>
</dbReference>
<protein>
    <recommendedName>
        <fullName evidence="2">PIN domain-containing protein</fullName>
    </recommendedName>
</protein>
<dbReference type="PANTHER" id="PTHR35901">
    <property type="entry name" value="RIBONUCLEASE VAPC3"/>
    <property type="match status" value="1"/>
</dbReference>
<name>A0A644TL88_9ZZZZ</name>
<reference evidence="3" key="1">
    <citation type="submission" date="2019-08" db="EMBL/GenBank/DDBJ databases">
        <authorList>
            <person name="Kucharzyk K."/>
            <person name="Murdoch R.W."/>
            <person name="Higgins S."/>
            <person name="Loffler F."/>
        </authorList>
    </citation>
    <scope>NUCLEOTIDE SEQUENCE</scope>
</reference>
<comment type="caution">
    <text evidence="3">The sequence shown here is derived from an EMBL/GenBank/DDBJ whole genome shotgun (WGS) entry which is preliminary data.</text>
</comment>
<organism evidence="3">
    <name type="scientific">bioreactor metagenome</name>
    <dbReference type="NCBI Taxonomy" id="1076179"/>
    <lineage>
        <taxon>unclassified sequences</taxon>
        <taxon>metagenomes</taxon>
        <taxon>ecological metagenomes</taxon>
    </lineage>
</organism>
<dbReference type="EMBL" id="VSSQ01000038">
    <property type="protein sequence ID" value="MPL67716.1"/>
    <property type="molecule type" value="Genomic_DNA"/>
</dbReference>
<sequence>MIVVLDASAATGIALNAANAEIFEKYLHDADIVIAPNTYPPEICNVFWKYTEFSNLDFVKAQKGIDFCIDLVDDYVDTTPMWREVFAESVTYRHPVYDLFYLVLARRQNAILLTNDVKMKNLAKDMRISLPEACQN</sequence>
<dbReference type="Gene3D" id="3.40.50.1010">
    <property type="entry name" value="5'-nuclease"/>
    <property type="match status" value="1"/>
</dbReference>
<dbReference type="AlphaFoldDB" id="A0A644TL88"/>
<gene>
    <name evidence="3" type="ORF">SDC9_13414</name>
</gene>
<dbReference type="InterPro" id="IPR051619">
    <property type="entry name" value="TypeII_TA_RNase_PINc/VapC"/>
</dbReference>
<feature type="domain" description="PIN" evidence="2">
    <location>
        <begin position="3"/>
        <end position="124"/>
    </location>
</feature>
<dbReference type="SUPFAM" id="SSF88723">
    <property type="entry name" value="PIN domain-like"/>
    <property type="match status" value="1"/>
</dbReference>
<dbReference type="InterPro" id="IPR029060">
    <property type="entry name" value="PIN-like_dom_sf"/>
</dbReference>
<evidence type="ECO:0000313" key="3">
    <source>
        <dbReference type="EMBL" id="MPL67716.1"/>
    </source>
</evidence>
<dbReference type="InterPro" id="IPR044153">
    <property type="entry name" value="PIN_Pae0151-like"/>
</dbReference>
<dbReference type="CDD" id="cd09873">
    <property type="entry name" value="PIN_Pae0151-like"/>
    <property type="match status" value="1"/>
</dbReference>
<keyword evidence="1" id="KW-0460">Magnesium</keyword>